<dbReference type="Proteomes" id="UP001430953">
    <property type="component" value="Unassembled WGS sequence"/>
</dbReference>
<evidence type="ECO:0000313" key="3">
    <source>
        <dbReference type="Proteomes" id="UP001430953"/>
    </source>
</evidence>
<comment type="caution">
    <text evidence="2">The sequence shown here is derived from an EMBL/GenBank/DDBJ whole genome shotgun (WGS) entry which is preliminary data.</text>
</comment>
<feature type="region of interest" description="Disordered" evidence="1">
    <location>
        <begin position="1"/>
        <end position="26"/>
    </location>
</feature>
<gene>
    <name evidence="2" type="ORF">PUN28_019678</name>
</gene>
<sequence>MIEAEAREAKMNAEGKEDATYEGDASDQRELQLMGKTMNLTKDARQLRVEVHERAIYVVQTKAIKSGNTMRRTDGRRNWSAASLSNTCSRRRQAKRCSFLLRATKRDRGLLVRALRHRHLSTATRNRCTDISRKKRSQASHAKIRPAISTSQATTSLFLSSLTASFSVRTRGKTLSWSSYARPVLRGQILFRKGPTPSALTILNQKRSRDSFCS</sequence>
<keyword evidence="3" id="KW-1185">Reference proteome</keyword>
<protein>
    <submittedName>
        <fullName evidence="2">Uncharacterized protein</fullName>
    </submittedName>
</protein>
<feature type="compositionally biased region" description="Basic and acidic residues" evidence="1">
    <location>
        <begin position="1"/>
        <end position="19"/>
    </location>
</feature>
<organism evidence="2 3">
    <name type="scientific">Cardiocondyla obscurior</name>
    <dbReference type="NCBI Taxonomy" id="286306"/>
    <lineage>
        <taxon>Eukaryota</taxon>
        <taxon>Metazoa</taxon>
        <taxon>Ecdysozoa</taxon>
        <taxon>Arthropoda</taxon>
        <taxon>Hexapoda</taxon>
        <taxon>Insecta</taxon>
        <taxon>Pterygota</taxon>
        <taxon>Neoptera</taxon>
        <taxon>Endopterygota</taxon>
        <taxon>Hymenoptera</taxon>
        <taxon>Apocrita</taxon>
        <taxon>Aculeata</taxon>
        <taxon>Formicoidea</taxon>
        <taxon>Formicidae</taxon>
        <taxon>Myrmicinae</taxon>
        <taxon>Cardiocondyla</taxon>
    </lineage>
</organism>
<reference evidence="2 3" key="1">
    <citation type="submission" date="2023-03" db="EMBL/GenBank/DDBJ databases">
        <title>High recombination rates correlate with genetic variation in Cardiocondyla obscurior ants.</title>
        <authorList>
            <person name="Errbii M."/>
        </authorList>
    </citation>
    <scope>NUCLEOTIDE SEQUENCE [LARGE SCALE GENOMIC DNA]</scope>
    <source>
        <strain evidence="2">Alpha-2009</strain>
        <tissue evidence="2">Whole body</tissue>
    </source>
</reference>
<dbReference type="AlphaFoldDB" id="A0AAW2EA03"/>
<name>A0AAW2EA03_9HYME</name>
<evidence type="ECO:0000256" key="1">
    <source>
        <dbReference type="SAM" id="MobiDB-lite"/>
    </source>
</evidence>
<accession>A0AAW2EA03</accession>
<dbReference type="EMBL" id="JADYXP020000026">
    <property type="protein sequence ID" value="KAL0100528.1"/>
    <property type="molecule type" value="Genomic_DNA"/>
</dbReference>
<evidence type="ECO:0000313" key="2">
    <source>
        <dbReference type="EMBL" id="KAL0100528.1"/>
    </source>
</evidence>
<proteinExistence type="predicted"/>